<reference evidence="2 3" key="1">
    <citation type="journal article" date="2013" name="BMC Genomics">
        <title>Reconstruction of the lipid metabolism for the microalga Monoraphidium neglectum from its genome sequence reveals characteristics suitable for biofuel production.</title>
        <authorList>
            <person name="Bogen C."/>
            <person name="Al-Dilaimi A."/>
            <person name="Albersmeier A."/>
            <person name="Wichmann J."/>
            <person name="Grundmann M."/>
            <person name="Rupp O."/>
            <person name="Lauersen K.J."/>
            <person name="Blifernez-Klassen O."/>
            <person name="Kalinowski J."/>
            <person name="Goesmann A."/>
            <person name="Mussgnug J.H."/>
            <person name="Kruse O."/>
        </authorList>
    </citation>
    <scope>NUCLEOTIDE SEQUENCE [LARGE SCALE GENOMIC DNA]</scope>
    <source>
        <strain evidence="2 3">SAG 48.87</strain>
    </source>
</reference>
<proteinExistence type="predicted"/>
<protein>
    <submittedName>
        <fullName evidence="2">Uncharacterized protein</fullName>
    </submittedName>
</protein>
<evidence type="ECO:0000256" key="1">
    <source>
        <dbReference type="SAM" id="SignalP"/>
    </source>
</evidence>
<dbReference type="Proteomes" id="UP000054498">
    <property type="component" value="Unassembled WGS sequence"/>
</dbReference>
<dbReference type="GeneID" id="25741269"/>
<evidence type="ECO:0000313" key="3">
    <source>
        <dbReference type="Proteomes" id="UP000054498"/>
    </source>
</evidence>
<keyword evidence="3" id="KW-1185">Reference proteome</keyword>
<keyword evidence="1" id="KW-0732">Signal</keyword>
<sequence>MRHDHAGWPPRRAPGAAGAPTPGLLLLSALLLAALAAALPATPAGIHSDPAAANAAVSSGGGIPKLIHQSWKTRELPPQFQSYA</sequence>
<dbReference type="EMBL" id="KK101809">
    <property type="protein sequence ID" value="KIY99570.1"/>
    <property type="molecule type" value="Genomic_DNA"/>
</dbReference>
<dbReference type="RefSeq" id="XP_013898590.1">
    <property type="nucleotide sequence ID" value="XM_014043136.1"/>
</dbReference>
<feature type="non-terminal residue" evidence="2">
    <location>
        <position position="84"/>
    </location>
</feature>
<organism evidence="2 3">
    <name type="scientific">Monoraphidium neglectum</name>
    <dbReference type="NCBI Taxonomy" id="145388"/>
    <lineage>
        <taxon>Eukaryota</taxon>
        <taxon>Viridiplantae</taxon>
        <taxon>Chlorophyta</taxon>
        <taxon>core chlorophytes</taxon>
        <taxon>Chlorophyceae</taxon>
        <taxon>CS clade</taxon>
        <taxon>Sphaeropleales</taxon>
        <taxon>Selenastraceae</taxon>
        <taxon>Monoraphidium</taxon>
    </lineage>
</organism>
<dbReference type="AlphaFoldDB" id="A0A0D2MZN2"/>
<feature type="signal peptide" evidence="1">
    <location>
        <begin position="1"/>
        <end position="38"/>
    </location>
</feature>
<name>A0A0D2MZN2_9CHLO</name>
<dbReference type="KEGG" id="mng:MNEG_8393"/>
<evidence type="ECO:0000313" key="2">
    <source>
        <dbReference type="EMBL" id="KIY99570.1"/>
    </source>
</evidence>
<gene>
    <name evidence="2" type="ORF">MNEG_8393</name>
</gene>
<feature type="chain" id="PRO_5002247365" evidence="1">
    <location>
        <begin position="39"/>
        <end position="84"/>
    </location>
</feature>
<accession>A0A0D2MZN2</accession>